<dbReference type="PANTHER" id="PTHR34002">
    <property type="entry name" value="BLR1656 PROTEIN"/>
    <property type="match status" value="1"/>
</dbReference>
<dbReference type="AlphaFoldDB" id="A0A1Y2DRJ5"/>
<gene>
    <name evidence="3" type="ORF">BCR38DRAFT_459543</name>
</gene>
<keyword evidence="2" id="KW-0624">Polysaccharide degradation</keyword>
<keyword evidence="2" id="KW-0378">Hydrolase</keyword>
<organism evidence="3 4">
    <name type="scientific">Pseudomassariella vexata</name>
    <dbReference type="NCBI Taxonomy" id="1141098"/>
    <lineage>
        <taxon>Eukaryota</taxon>
        <taxon>Fungi</taxon>
        <taxon>Dikarya</taxon>
        <taxon>Ascomycota</taxon>
        <taxon>Pezizomycotina</taxon>
        <taxon>Sordariomycetes</taxon>
        <taxon>Xylariomycetidae</taxon>
        <taxon>Amphisphaeriales</taxon>
        <taxon>Pseudomassariaceae</taxon>
        <taxon>Pseudomassariella</taxon>
    </lineage>
</organism>
<dbReference type="GeneID" id="63778514"/>
<dbReference type="PANTHER" id="PTHR34002:SF9">
    <property type="entry name" value="XYLOGLUCAN-SPECIFIC ENDO-BETA-1,4-GLUCANASE A"/>
    <property type="match status" value="1"/>
</dbReference>
<protein>
    <submittedName>
        <fullName evidence="3">Concanavalin A-like lectin/glucanase domain-containing protein</fullName>
    </submittedName>
</protein>
<evidence type="ECO:0000313" key="4">
    <source>
        <dbReference type="Proteomes" id="UP000193689"/>
    </source>
</evidence>
<comment type="caution">
    <text evidence="3">The sequence shown here is derived from an EMBL/GenBank/DDBJ whole genome shotgun (WGS) entry which is preliminary data.</text>
</comment>
<dbReference type="InterPro" id="IPR013320">
    <property type="entry name" value="ConA-like_dom_sf"/>
</dbReference>
<dbReference type="OrthoDB" id="89349at2759"/>
<keyword evidence="2" id="KW-0119">Carbohydrate metabolism</keyword>
<name>A0A1Y2DRJ5_9PEZI</name>
<dbReference type="InParanoid" id="A0A1Y2DRJ5"/>
<dbReference type="InterPro" id="IPR002594">
    <property type="entry name" value="GH12"/>
</dbReference>
<evidence type="ECO:0000256" key="1">
    <source>
        <dbReference type="ARBA" id="ARBA00005519"/>
    </source>
</evidence>
<dbReference type="EMBL" id="MCFJ01000010">
    <property type="protein sequence ID" value="ORY61764.1"/>
    <property type="molecule type" value="Genomic_DNA"/>
</dbReference>
<evidence type="ECO:0000256" key="2">
    <source>
        <dbReference type="RuleBase" id="RU361163"/>
    </source>
</evidence>
<keyword evidence="4" id="KW-1185">Reference proteome</keyword>
<dbReference type="Gene3D" id="2.60.120.180">
    <property type="match status" value="1"/>
</dbReference>
<dbReference type="InterPro" id="IPR013319">
    <property type="entry name" value="GH11/12"/>
</dbReference>
<accession>A0A1Y2DRJ5</accession>
<evidence type="ECO:0000313" key="3">
    <source>
        <dbReference type="EMBL" id="ORY61764.1"/>
    </source>
</evidence>
<comment type="similarity">
    <text evidence="1 2">Belongs to the glycosyl hydrolase 12 (cellulase H) family.</text>
</comment>
<dbReference type="SUPFAM" id="SSF49899">
    <property type="entry name" value="Concanavalin A-like lectins/glucanases"/>
    <property type="match status" value="1"/>
</dbReference>
<dbReference type="Pfam" id="PF01670">
    <property type="entry name" value="Glyco_hydro_12"/>
    <property type="match status" value="1"/>
</dbReference>
<dbReference type="RefSeq" id="XP_040713841.1">
    <property type="nucleotide sequence ID" value="XM_040862302.1"/>
</dbReference>
<reference evidence="3 4" key="1">
    <citation type="submission" date="2016-07" db="EMBL/GenBank/DDBJ databases">
        <title>Pervasive Adenine N6-methylation of Active Genes in Fungi.</title>
        <authorList>
            <consortium name="DOE Joint Genome Institute"/>
            <person name="Mondo S.J."/>
            <person name="Dannebaum R.O."/>
            <person name="Kuo R.C."/>
            <person name="Labutti K."/>
            <person name="Haridas S."/>
            <person name="Kuo A."/>
            <person name="Salamov A."/>
            <person name="Ahrendt S.R."/>
            <person name="Lipzen A."/>
            <person name="Sullivan W."/>
            <person name="Andreopoulos W.B."/>
            <person name="Clum A."/>
            <person name="Lindquist E."/>
            <person name="Daum C."/>
            <person name="Ramamoorthy G.K."/>
            <person name="Gryganskyi A."/>
            <person name="Culley D."/>
            <person name="Magnuson J.K."/>
            <person name="James T.Y."/>
            <person name="O'Malley M.A."/>
            <person name="Stajich J.E."/>
            <person name="Spatafora J.W."/>
            <person name="Visel A."/>
            <person name="Grigoriev I.V."/>
        </authorList>
    </citation>
    <scope>NUCLEOTIDE SEQUENCE [LARGE SCALE GENOMIC DNA]</scope>
    <source>
        <strain evidence="3 4">CBS 129021</strain>
    </source>
</reference>
<dbReference type="GO" id="GO:0008810">
    <property type="term" value="F:cellulase activity"/>
    <property type="evidence" value="ECO:0007669"/>
    <property type="project" value="InterPro"/>
</dbReference>
<dbReference type="GO" id="GO:0000272">
    <property type="term" value="P:polysaccharide catabolic process"/>
    <property type="evidence" value="ECO:0007669"/>
    <property type="project" value="UniProtKB-KW"/>
</dbReference>
<proteinExistence type="inferred from homology"/>
<dbReference type="Proteomes" id="UP000193689">
    <property type="component" value="Unassembled WGS sequence"/>
</dbReference>
<keyword evidence="2" id="KW-0326">Glycosidase</keyword>
<sequence length="211" mass="22924">MYNADSMTGTQCTNYDDITTEGVVWTSVTDIEKTNDKTTQDLCKGYSNIGIGTNLKNRLSDISSIPAYFKWSRTNTTEFRGSNLFDFVTSSTAGADPNDPVSSEFMLWIEIWGDQVPIGYSRGPVTAVDLFGISFDVYEGQNPGTGVTVRSLLPTGSFKGAFQGDLKDWLSAMVGQGYIKDSDFVNVGNAGAEIFYGNSVMDATVSLKVEV</sequence>
<dbReference type="GO" id="GO:0030246">
    <property type="term" value="F:carbohydrate binding"/>
    <property type="evidence" value="ECO:0007669"/>
    <property type="project" value="UniProtKB-KW"/>
</dbReference>
<dbReference type="STRING" id="1141098.A0A1Y2DRJ5"/>
<keyword evidence="3" id="KW-0430">Lectin</keyword>